<name>A0A6F8XKT5_9ACTN</name>
<dbReference type="SUPFAM" id="SSF53901">
    <property type="entry name" value="Thiolase-like"/>
    <property type="match status" value="5"/>
</dbReference>
<dbReference type="Gene3D" id="3.40.47.10">
    <property type="match status" value="5"/>
</dbReference>
<dbReference type="KEGG" id="pfla:Pflav_008090"/>
<feature type="domain" description="Carrier" evidence="12">
    <location>
        <begin position="4601"/>
        <end position="4679"/>
    </location>
</feature>
<evidence type="ECO:0000256" key="10">
    <source>
        <dbReference type="SAM" id="Coils"/>
    </source>
</evidence>
<dbReference type="InterPro" id="IPR049900">
    <property type="entry name" value="PKS_mFAS_DH"/>
</dbReference>
<protein>
    <recommendedName>
        <fullName evidence="17">Polyketide synthase</fullName>
    </recommendedName>
</protein>
<feature type="region of interest" description="C-terminal hotdog fold" evidence="9">
    <location>
        <begin position="4003"/>
        <end position="4138"/>
    </location>
</feature>
<keyword evidence="5" id="KW-0808">Transferase</keyword>
<dbReference type="SUPFAM" id="SSF51735">
    <property type="entry name" value="NAD(P)-binding Rossmann-fold domains"/>
    <property type="match status" value="6"/>
</dbReference>
<dbReference type="SMART" id="SM00825">
    <property type="entry name" value="PKS_KS"/>
    <property type="match status" value="5"/>
</dbReference>
<dbReference type="Gene3D" id="6.10.140.1830">
    <property type="match status" value="1"/>
</dbReference>
<dbReference type="FunFam" id="1.10.1200.10:FF:000007">
    <property type="entry name" value="Probable polyketide synthase pks17"/>
    <property type="match status" value="4"/>
</dbReference>
<keyword evidence="6" id="KW-0045">Antibiotic biosynthesis</keyword>
<dbReference type="InterPro" id="IPR006162">
    <property type="entry name" value="Ppantetheine_attach_site"/>
</dbReference>
<feature type="domain" description="Carrier" evidence="12">
    <location>
        <begin position="5602"/>
        <end position="5677"/>
    </location>
</feature>
<evidence type="ECO:0000256" key="1">
    <source>
        <dbReference type="ARBA" id="ARBA00001957"/>
    </source>
</evidence>
<feature type="region of interest" description="Disordered" evidence="11">
    <location>
        <begin position="1407"/>
        <end position="1434"/>
    </location>
</feature>
<dbReference type="Gene3D" id="3.10.129.110">
    <property type="entry name" value="Polyketide synthase dehydratase"/>
    <property type="match status" value="1"/>
</dbReference>
<keyword evidence="8" id="KW-0012">Acyltransferase</keyword>
<dbReference type="Pfam" id="PF18369">
    <property type="entry name" value="PKS_DE"/>
    <property type="match status" value="2"/>
</dbReference>
<dbReference type="InterPro" id="IPR016036">
    <property type="entry name" value="Malonyl_transacylase_ACP-bd"/>
</dbReference>
<feature type="domain" description="Carrier" evidence="12">
    <location>
        <begin position="1441"/>
        <end position="1516"/>
    </location>
</feature>
<dbReference type="InterPro" id="IPR020807">
    <property type="entry name" value="PKS_DH"/>
</dbReference>
<evidence type="ECO:0000256" key="2">
    <source>
        <dbReference type="ARBA" id="ARBA00004792"/>
    </source>
</evidence>
<evidence type="ECO:0000256" key="3">
    <source>
        <dbReference type="ARBA" id="ARBA00022450"/>
    </source>
</evidence>
<dbReference type="PROSITE" id="PS00012">
    <property type="entry name" value="PHOSPHOPANTETHEINE"/>
    <property type="match status" value="4"/>
</dbReference>
<dbReference type="InterPro" id="IPR016035">
    <property type="entry name" value="Acyl_Trfase/lysoPLipase"/>
</dbReference>
<dbReference type="GO" id="GO:0006633">
    <property type="term" value="P:fatty acid biosynthetic process"/>
    <property type="evidence" value="ECO:0007669"/>
    <property type="project" value="InterPro"/>
</dbReference>
<dbReference type="SUPFAM" id="SSF47336">
    <property type="entry name" value="ACP-like"/>
    <property type="match status" value="4"/>
</dbReference>
<dbReference type="SUPFAM" id="SSF52151">
    <property type="entry name" value="FabD/lysophospholipase-like"/>
    <property type="match status" value="4"/>
</dbReference>
<comment type="pathway">
    <text evidence="2">Antibiotic biosynthesis.</text>
</comment>
<dbReference type="SMART" id="SM01294">
    <property type="entry name" value="PKS_PP_betabranch"/>
    <property type="match status" value="4"/>
</dbReference>
<dbReference type="InterPro" id="IPR016039">
    <property type="entry name" value="Thiolase-like"/>
</dbReference>
<dbReference type="Pfam" id="PF14765">
    <property type="entry name" value="PS-DH"/>
    <property type="match status" value="1"/>
</dbReference>
<feature type="domain" description="PKS/mFAS DH" evidence="14">
    <location>
        <begin position="3867"/>
        <end position="4138"/>
    </location>
</feature>
<keyword evidence="16" id="KW-1185">Reference proteome</keyword>
<dbReference type="PROSITE" id="PS52004">
    <property type="entry name" value="KS3_2"/>
    <property type="match status" value="5"/>
</dbReference>
<dbReference type="InterPro" id="IPR049552">
    <property type="entry name" value="PKS_DH_N"/>
</dbReference>
<dbReference type="Pfam" id="PF08990">
    <property type="entry name" value="Docking"/>
    <property type="match status" value="1"/>
</dbReference>
<dbReference type="InterPro" id="IPR057326">
    <property type="entry name" value="KR_dom"/>
</dbReference>
<feature type="domain" description="Ketosynthase family 3 (KS3)" evidence="13">
    <location>
        <begin position="1532"/>
        <end position="1949"/>
    </location>
</feature>
<dbReference type="Gene3D" id="3.30.70.3290">
    <property type="match status" value="4"/>
</dbReference>
<dbReference type="Pfam" id="PF16197">
    <property type="entry name" value="KAsynt_C_assoc"/>
    <property type="match status" value="4"/>
</dbReference>
<organism evidence="15 16">
    <name type="scientific">Phytohabitans flavus</name>
    <dbReference type="NCBI Taxonomy" id="1076124"/>
    <lineage>
        <taxon>Bacteria</taxon>
        <taxon>Bacillati</taxon>
        <taxon>Actinomycetota</taxon>
        <taxon>Actinomycetes</taxon>
        <taxon>Micromonosporales</taxon>
        <taxon>Micromonosporaceae</taxon>
    </lineage>
</organism>
<evidence type="ECO:0000256" key="7">
    <source>
        <dbReference type="ARBA" id="ARBA00023268"/>
    </source>
</evidence>
<feature type="domain" description="Ketosynthase family 3 (KS3)" evidence="13">
    <location>
        <begin position="5693"/>
        <end position="5887"/>
    </location>
</feature>
<dbReference type="InterPro" id="IPR036291">
    <property type="entry name" value="NAD(P)-bd_dom_sf"/>
</dbReference>
<dbReference type="PROSITE" id="PS52019">
    <property type="entry name" value="PKS_MFAS_DH"/>
    <property type="match status" value="1"/>
</dbReference>
<proteinExistence type="predicted"/>
<dbReference type="InterPro" id="IPR014043">
    <property type="entry name" value="Acyl_transferase_dom"/>
</dbReference>
<keyword evidence="3" id="KW-0596">Phosphopantetheine</keyword>
<dbReference type="PROSITE" id="PS50075">
    <property type="entry name" value="CARRIER"/>
    <property type="match status" value="4"/>
</dbReference>
<evidence type="ECO:0000256" key="8">
    <source>
        <dbReference type="ARBA" id="ARBA00023315"/>
    </source>
</evidence>
<feature type="active site" description="Proton donor; for dehydratase activity" evidence="9">
    <location>
        <position position="4062"/>
    </location>
</feature>
<feature type="domain" description="Ketosynthase family 3 (KS3)" evidence="13">
    <location>
        <begin position="34"/>
        <end position="461"/>
    </location>
</feature>
<feature type="domain" description="Ketosynthase family 3 (KS3)" evidence="13">
    <location>
        <begin position="4695"/>
        <end position="5122"/>
    </location>
</feature>
<dbReference type="GO" id="GO:0004312">
    <property type="term" value="F:fatty acid synthase activity"/>
    <property type="evidence" value="ECO:0007669"/>
    <property type="project" value="TreeGrafter"/>
</dbReference>
<dbReference type="InterPro" id="IPR013968">
    <property type="entry name" value="PKS_KR"/>
</dbReference>
<evidence type="ECO:0000259" key="13">
    <source>
        <dbReference type="PROSITE" id="PS52004"/>
    </source>
</evidence>
<dbReference type="EMBL" id="AP022870">
    <property type="protein sequence ID" value="BCB74399.1"/>
    <property type="molecule type" value="Genomic_DNA"/>
</dbReference>
<evidence type="ECO:0000256" key="6">
    <source>
        <dbReference type="ARBA" id="ARBA00023194"/>
    </source>
</evidence>
<sequence>MATSADQVVEALRASLKENERLRQRNEQLAALSSEPIAIVGMSCRYPGGVSSPEELWQLVATGTDAIGPFPSDRGWDNGSLFDSDAERQGTSYVREGGFVYEAAQFDPAFFGISPREALAMDPQQRLLLETSWEAFERAGLDPTSLKGSKTGVFAGVMLHDYAAGVEKVPNDVEGYLGTGNAGSVASGRIAYVFGLEGPAVTVDTACSSSLVALHLAGQALRQGECDLALVGGVTIMATPTTFVEFSRQRGLAVDGRCKSFAGAADGTGWGEGIGMLVVERLTDARRNGHHVLAIVRGSAVNQDGASNGLTAPNGPSQERVIRHALASARLSISDVDVVEAHGTGTRLGDPIEAQALLATYGQGRDADRPLRLGSVKSNIGHTQAAAGVAGIIKMAMAMRHATMPQTLHVDEPTPEVDWSQGNVSLLTEAAPWTTDGERPRRAGVSSFGVSGTNAHVILEEGDPDPAPAPALDAAPIVPWVLSARSEPALRAQAARLAGYAEGGDARLGDIASSLLTARAAMPHRAVVVGDDRDDLVRSLRELAAGEAGARVLTGPAGAVSGAKAVFVFPGQGSQWAGMAAEMLQDSPVFAAAIDECAVAFSPYVDWDLRTALADPELLERVDVVQPALFAVMVSLAALWRSYGVEPAAVVGHSQGEIAAAYVAGALSIEDAARVVALRSKALIRLAGTGAMLSVAAPVGDVEAWLAGHDEVAIAAVNGPASVVVAGATAAVEAFQETLTARTRRVAVDYASHSPQVEAIEVELAALLAPVRPQRAHTAWYSTVERDWVDGTQADAGYWYRNLRQTVWFAQATSALLDAGHLAFVEASAHPVLTAGIQESADAAGVTALVTGTLRRDEGGPERLYASLGTAWVHGLAVDWTPAVASWQPRVVDLPTYPFQRSRYWLDAPAVTAVFSDAGDARFWELVGRGEMEPLALELGVPADSEALRELVPVLASWRERDTRRALVDGWRYEIAWKPWTPAAAPARLEGRWLVAGDPATVEHLAAAGAEVVRVEGDLTDRPALVAQLVQAGPCAGVVYAGGDARSVLVLAQALGEAGVDAPLWLVTSGAVWTGDTDRDVDADAAQVWGLGRVVGLEAAGRWGGLIDVRDAGWDRLVGILAGGGAEDQFAVRPAGVFVRRLRHAAPAPAAVEELAIGGTVVVTGGTGALGGHVARWLAGRGVERLVLTSRRGLDSPGAAELREELLAAGVSRVDVVACDVSDRDALAVLLADIPDLTGVVHAAGAGQLTALADCGLDEFDAVLAAKVDGARNLDELLGDRPLRLFVLFSSIAAVWGSGGQGAYAAANAYLDALAANRAARGLAATSVAWGAWEGDGMAAGGSAEQELRRRGIYGMAPDLAVTALQDAVEQRATVIAVANMGWDLFAPGYASARPRPLLDDIEEARHALDPGPAGGAGPDGAGDTPLGQQLAGLSGPERENFLVDLVRGHAAAVLRYDSAAPIAAERAFNELGFDSMTAVELRNRLTAATGLRLPTTLIFDYPNPRALAGYLDGQVAGTRREVVVHAAVAADEPIAIVAMSCRYPGGVGSPDDLWRLVEGGVDGLSAYPTDRGWEVTGPRDIRRTGLGGFVYDAVEFDPAFFGISPREALAMDPQQRLLLEASWEAFERAGLDIGGLKGSRTGVFVGADSKDYAALHAADPASVEGYALTGMAGSAVSGRVSYTFGLEGPAVTVDTACSSSLVALHLAAQALRQGECDLALAGGVTVMSTPGAFVEFSRQGGLAGDGRCKAFAAAADGTGWGEGVGLLLVERLSDARAKGHQVLAVLRGSAVNQDGASNGLTAPNGPSQERVIRQALANARLAPSEVDAVEAHGTGTRLGDPIEAQALLATYGQGRERPLWFGSVKSNIGHTQAAAGAAGIIKMVMAMRHGMLPRTLHVDAPTPEVDWSAGSVELLTEPVQWTPNGHPRRAGVSSFGVSGTNAHVILEEGDAPALAPAEDVAPVVPWLVSAKTEESLRGQVLRLADFATGAGVRPVDVAYTLATARTRFAHRAYAVGSTVENLRFSTGVTPSVGRLAVVFTGQGSQRLGMGRQLHGVLPVFTARFDEVCAAFDGLLPRPLAEVMWSDVDALGQTLYAQPAIFAVEVALFAQFEAWGVSPDFVAGHSIGQIAASYVSGVFDLADAARLVAARSSLMQALPSGGAMLAVRATEAEVLPHLTDLVSVAAVNGPTSVVVAGDGGQIDALESFFRGEGRKVKRLTVSHAFHSPLMEPMLDDFAAALAGVTFREPLLPFAEPVDTVDYWVRHVRQPVRFADTVSWLVGQGVGTFLELGPEGVLTALIPECAPDGVALASLRGDRDEVEAAVAALAGLHSHGVGVDWEAFFSPWQPRIVDVPTYAFQHSRFWIDVTRPAGGLDAVDSRFWELVGGEVEPLALELGVPAESEALRELLPALASWRERDARKAVIDGWRYEVAWKPWTVATASGALAGRWLVAGDPAAVEHLAAAGAEVVRVEGDLTDRDALTGQLGPCAGVVYAGSDPRAVLVLAQALGDAGVQAPLWLITTNGVWTGDTEADVDADAAQVWGLGRVIGLEAAGRWGGLIDLHDNTGWDRVIGILAGESAEDQFAVRPAGVFVRRLRHAAPAPAASQELTVDGTVVVTGGTGALGGHVARWLAGRGVERLVLTSRRGLDSPGAAELCEELRTAGVAQVDVVACDVADRDALAALLADIQDLTGVVHAAGAGQLTPLADCGLEEFDAVLAAKVDGARNLDELLGDRPLKLFVLFSSIAAVWGSGGQGAYAAANAYLDALAANRAARGLAATSVAWGAWAGDGMAAGETTDYLRKRGVVPLDPATAIAGLQASVEAGYTTTVLAGMDWEPFIAGFTAARPRPLLDDLPEVQAAAQTQPDAGGESRLATQLAGLDNAGQQAHILELVRDQVARVLGHAGPEAVDAAVAFNDMGFDSLTAVELRNLLTETTGLRLPATLVFDYPNAAVLAEFVLGQLSGARAEVVVHAAAVVDEPIAIVGMSCRLPGGIDSPEEFWSLLADGDVAVTDFPDDRGWDLTRLFDDDPDQSGTSYVRQGGFVSAAQFDPGFFGISPREAMGMDPQQRLLLEACWEALERAGLDPAGLRGSRTGVFVGAASTDYTALLAGSDPGSVEGYVLTGNVGSVISGRVSYTFGLEGPAVTVDTACSSSLVALHLAAQALRQGECTLALAGGVAVMSTPATFVEFSRQRGLAPDGLCKSFAAGADGTAWAEGVGVLVVERLSDARRNGHNILAIVRGSAVNQDGASNGLTAPNGPAQEKVIRQALASADLTTGDVDVVEAHGTGTVLGDPIEAQALLATYGQGRERPLWLGSVKSNLGHTQAAAGVTGIIKTVLAMRHGMLPRTLHVDAPTDQVDWTDGAIELLTEPVEWTPNGRPRRAGISAFGVSGTNAHVILEEGDTPEPPPAEDAAPVVPWVLSARTEESLRGQAARLASFTAGGVQRPADVGWSLLSRSRMPFRAVVAGRDVAELSAALRGFADADPEGAGPGGGAGRGVVFVFPGQGSQWVGMAVQMLEDSPVFAAAFDECAAALSPFVDWDLRDAVADPELLERVDIVQPVLWAVMVSLAQVWRSYGVKPAAVVGHSQGEIAAACVAGALSLEDGARVVALRSKALRELAGGGAMVSVAASVERVEELLEGHDGVSIAAVNGPGSVVVAGLTGPVDKFLRFLDAREVRNRRIAVDYASHSVQVEAIEAQLAEVLAPVRPRRAQTAWYSTVERGWVDGSQADAGYWYRNLRQTVWFATATETLLGEGFRGFVEASAHPVLTIGVQDSIDAAGAPAWLTGTLRRDEGGLQRLYTSLGVAYANGVDVTWKSAFDGVRPRTVELPTYAFQHNRYWLDIAANSTGDVTGAGLTAADHPILGAAVALADGDRVVLTGRISVKTHPWLADHAVMGTALLPGTAFVELAIRAGDEVGAAHLDSLTVERPLVLTAAVRLIQVTVAAAGEAGRREVAIWSRPEGDEHGWTRHAAGVLTAATDEAPAAGDLDTWPPAGAESIPLEGWYDGEDEVGYGPAFQNLRAAWRRGDDIFAEVALAEEQRRDVARFGLHPALLDAAFHAAAAAGLQGAGVRGVALDWRGFDLVAGGAAELRVRLSRVPDGLELLAADPSGAPVAAARAVTLRPVASDQLNATDVAGSLLRLDWTAAQAESGVAPLFVDDLSELDERLEVPPIVAIRVSRPDVAAPAPLAVREVTAAVLAPVQAWLADERWAATTLAVVTTGAVTTGPGDLADRPTEARLAGAAVWGLLRSAQAENPDRLLLVDTDGSAASQSVLAAGLPGGEPQLALREGAVLVPRLGRVDAADTGLPWDPDGTVLITGATGGLGGSLARHLVTRHGVRHLVLASRSGEAAAGAGQLRDELTEAGARVSIVACDVADRDALAAVLAGIPGEHPLTAVVHAAGALADGLVAGMTTAQLETAFRPKVDAAWHLHELTRDLPLTRFVLFSALAGVVGAPGQGNYSAANAFLDALAQHRRDLGLPAVALAWGLWAQQTGMTAHMSDTDRARVARAGIALSTVDGLALFDAADGRDEALLVATRFSAAAIRAEAGPRPVPPLFRELVRGRTRRTANAAGGDSGASALARRLATLDAAEQSKVVLDLVRAQAAGVLGHSGAADVDPARAFNEMGFDSLTAVELRNRIAAVTGLTLASTVVFDHPTATALAEHLRAQVAGTRRDVVVHTAAAADEPIAIVSMSCRFPGGVRSPEDLWRFVAQDGDAVSGFPDDRGWDLDGLFGAGEGAGTGFGDSATRGGAFVYDAAEFDPAFFGISPREALGMDPQQRLLLEASWEAIERAAIDPATLQGSYTGVFIGAAAPDYSALLAANPSGAEGYLMTGNAGSVISGRLSYVFGLEGPAVTVDTACSSSLVALHLAAQALRQGDCDLAVVGGVAVMATPGTFVEFSRQRGLAADGRCKAFAAGADGTGWGEGVGVLVVERLSDARRNGHKVLAVVRGSAVNQDGASNGLTAPNGPSQERVIRQALTNARLTPSEVDAVEAHGTGTTLGDPIEAQALLATYGQDREEPLWLGSVKSNIGHTQAAAGMAGVIKMVMAMRHGVLPRTLHVDTPSPHVDWSAGAVELLTDPVDWAPNGHPRRAGVSSFGVSGTNAHVIIEEGEPTTAGPEQPEQPVPVPWVLAAKSEAALRAQAARLANHLGEDRATEDRVAEDRVTDIAFSLATTRSRFAHRAAVVATDREEFAGKLAAFAEGRPVAGVTTGTAGTGGGLAVLFTGQGAQRLGMGRELYGVLPAYTETFDLVCAAFDGRLPRPLAEVVDDEELHQTLYAQPAIFAVEVALYAQLRAWGLRPDIVTGHSIGEIAAAHVAGVFTLDDAAALIAARSSLMQALPAGGAMLAVQATEADVLPHLTAGVDIAAVNGPTSVVVAGAETGIGALEELWRAEGRKVKRLNVSHAFHSPLMEPMLDDFAAAIAGVTFHEPSMPFPTGVANADYWVSHVRRPVRFADTVAWLAEQGVQTYLEVGPDAVLSALVPECAPAAVTVATLRADRPELEMIATALGGLHNAGVEVDWTAYFAPHRPRTVDLPTYAFQHSRYWAAGTTGPVAARVPAQPAAALAAPTGDSDLARRLAPLTEPERERLLLDLVRAEAAVVLGHSSGDEVDPELAFNEMGVDSMTAVDLRNRLSEATGLRLPATAVFDYPNSVALAGFLRTEVSGGRAEVAVRTVRAADEPIAIVGISCRFPGGVASPEDLWRLVVAGGDGTSEVPDDRGWDLDRLAADSSGVLPRGGFVSGAGEFDPAFFGISPREAVSMDPQQRLLLETAWEAFERAGIDPAALRGSQTGVFTGTAGQDYGSALRNIPKDLEGYLSTGVGASVISGRLAYVFGLEGPAVTVDTACSSSLVALHLAAQALRQGSVTWHWPAA</sequence>
<dbReference type="PROSITE" id="PS00606">
    <property type="entry name" value="KS3_1"/>
    <property type="match status" value="5"/>
</dbReference>
<dbReference type="SMART" id="SM00823">
    <property type="entry name" value="PKS_PP"/>
    <property type="match status" value="4"/>
</dbReference>
<dbReference type="InterPro" id="IPR036736">
    <property type="entry name" value="ACP-like_sf"/>
</dbReference>
<dbReference type="InterPro" id="IPR042104">
    <property type="entry name" value="PKS_dehydratase_sf"/>
</dbReference>
<dbReference type="Pfam" id="PF21089">
    <property type="entry name" value="PKS_DH_N"/>
    <property type="match status" value="1"/>
</dbReference>
<evidence type="ECO:0008006" key="17">
    <source>
        <dbReference type="Google" id="ProtNLM"/>
    </source>
</evidence>
<feature type="coiled-coil region" evidence="10">
    <location>
        <begin position="5"/>
        <end position="32"/>
    </location>
</feature>
<dbReference type="PANTHER" id="PTHR43775:SF51">
    <property type="entry name" value="INACTIVE PHENOLPHTHIOCEROL SYNTHESIS POLYKETIDE SYNTHASE TYPE I PKS1-RELATED"/>
    <property type="match status" value="1"/>
</dbReference>
<dbReference type="InterPro" id="IPR020841">
    <property type="entry name" value="PKS_Beta-ketoAc_synthase_dom"/>
</dbReference>
<keyword evidence="10" id="KW-0175">Coiled coil</keyword>
<accession>A0A6F8XKT5</accession>
<dbReference type="InterPro" id="IPR009081">
    <property type="entry name" value="PP-bd_ACP"/>
</dbReference>
<evidence type="ECO:0000313" key="15">
    <source>
        <dbReference type="EMBL" id="BCB74399.1"/>
    </source>
</evidence>
<gene>
    <name evidence="15" type="ORF">Pflav_008090</name>
</gene>
<dbReference type="CDD" id="cd08956">
    <property type="entry name" value="KR_3_FAS_SDR_x"/>
    <property type="match status" value="1"/>
</dbReference>
<dbReference type="FunFam" id="3.40.47.10:FF:000019">
    <property type="entry name" value="Polyketide synthase type I"/>
    <property type="match status" value="4"/>
</dbReference>
<comment type="cofactor">
    <cofactor evidence="1">
        <name>pantetheine 4'-phosphate</name>
        <dbReference type="ChEBI" id="CHEBI:47942"/>
    </cofactor>
</comment>
<dbReference type="Pfam" id="PF08659">
    <property type="entry name" value="KR"/>
    <property type="match status" value="3"/>
</dbReference>
<evidence type="ECO:0000256" key="9">
    <source>
        <dbReference type="PROSITE-ProRule" id="PRU01363"/>
    </source>
</evidence>
<feature type="region of interest" description="N-terminal hotdog fold" evidence="9">
    <location>
        <begin position="3867"/>
        <end position="3989"/>
    </location>
</feature>
<dbReference type="Pfam" id="PF00109">
    <property type="entry name" value="ketoacyl-synt"/>
    <property type="match status" value="5"/>
</dbReference>
<reference evidence="15 16" key="2">
    <citation type="submission" date="2020-03" db="EMBL/GenBank/DDBJ databases">
        <authorList>
            <person name="Ichikawa N."/>
            <person name="Kimura A."/>
            <person name="Kitahashi Y."/>
            <person name="Uohara A."/>
        </authorList>
    </citation>
    <scope>NUCLEOTIDE SEQUENCE [LARGE SCALE GENOMIC DNA]</scope>
    <source>
        <strain evidence="15 16">NBRC 107702</strain>
    </source>
</reference>
<dbReference type="InterPro" id="IPR050091">
    <property type="entry name" value="PKS_NRPS_Biosynth_Enz"/>
</dbReference>
<dbReference type="SMART" id="SM00822">
    <property type="entry name" value="PKS_KR"/>
    <property type="match status" value="3"/>
</dbReference>
<feature type="domain" description="Ketosynthase family 3 (KS3)" evidence="13">
    <location>
        <begin position="2981"/>
        <end position="3405"/>
    </location>
</feature>
<dbReference type="Gene3D" id="3.40.366.10">
    <property type="entry name" value="Malonyl-Coenzyme A Acyl Carrier Protein, domain 2"/>
    <property type="match status" value="4"/>
</dbReference>
<keyword evidence="7" id="KW-0511">Multifunctional enzyme</keyword>
<dbReference type="InterPro" id="IPR014030">
    <property type="entry name" value="Ketoacyl_synth_N"/>
</dbReference>
<dbReference type="Proteomes" id="UP000502508">
    <property type="component" value="Chromosome"/>
</dbReference>
<evidence type="ECO:0000259" key="12">
    <source>
        <dbReference type="PROSITE" id="PS50075"/>
    </source>
</evidence>
<dbReference type="GO" id="GO:0033068">
    <property type="term" value="P:macrolide biosynthetic process"/>
    <property type="evidence" value="ECO:0007669"/>
    <property type="project" value="UniProtKB-ARBA"/>
</dbReference>
<evidence type="ECO:0000256" key="4">
    <source>
        <dbReference type="ARBA" id="ARBA00022553"/>
    </source>
</evidence>
<feature type="domain" description="Carrier" evidence="12">
    <location>
        <begin position="2890"/>
        <end position="2965"/>
    </location>
</feature>
<evidence type="ECO:0000259" key="14">
    <source>
        <dbReference type="PROSITE" id="PS52019"/>
    </source>
</evidence>
<dbReference type="GO" id="GO:0031177">
    <property type="term" value="F:phosphopantetheine binding"/>
    <property type="evidence" value="ECO:0007669"/>
    <property type="project" value="InterPro"/>
</dbReference>
<dbReference type="PANTHER" id="PTHR43775">
    <property type="entry name" value="FATTY ACID SYNTHASE"/>
    <property type="match status" value="1"/>
</dbReference>
<evidence type="ECO:0000256" key="11">
    <source>
        <dbReference type="SAM" id="MobiDB-lite"/>
    </source>
</evidence>
<keyword evidence="4" id="KW-0597">Phosphoprotein</keyword>
<dbReference type="InterPro" id="IPR018201">
    <property type="entry name" value="Ketoacyl_synth_AS"/>
</dbReference>
<dbReference type="GO" id="GO:0004315">
    <property type="term" value="F:3-oxoacyl-[acyl-carrier-protein] synthase activity"/>
    <property type="evidence" value="ECO:0007669"/>
    <property type="project" value="InterPro"/>
</dbReference>
<dbReference type="SUPFAM" id="SSF55048">
    <property type="entry name" value="Probable ACP-binding domain of malonyl-CoA ACP transacylase"/>
    <property type="match status" value="4"/>
</dbReference>
<dbReference type="FunFam" id="3.40.366.10:FF:000002">
    <property type="entry name" value="Probable polyketide synthase 2"/>
    <property type="match status" value="2"/>
</dbReference>
<dbReference type="InterPro" id="IPR049551">
    <property type="entry name" value="PKS_DH_C"/>
</dbReference>
<dbReference type="Pfam" id="PF00698">
    <property type="entry name" value="Acyl_transf_1"/>
    <property type="match status" value="4"/>
</dbReference>
<reference evidence="15 16" key="1">
    <citation type="submission" date="2020-03" db="EMBL/GenBank/DDBJ databases">
        <title>Whole genome shotgun sequence of Phytohabitans flavus NBRC 107702.</title>
        <authorList>
            <person name="Komaki H."/>
            <person name="Tamura T."/>
        </authorList>
    </citation>
    <scope>NUCLEOTIDE SEQUENCE [LARGE SCALE GENOMIC DNA]</scope>
    <source>
        <strain evidence="15 16">NBRC 107702</strain>
    </source>
</reference>
<dbReference type="InterPro" id="IPR015083">
    <property type="entry name" value="NorB/c/GfsB-D-like_docking"/>
</dbReference>
<dbReference type="NCBIfam" id="NF045894">
    <property type="entry name" value="PKS_plus_SDR"/>
    <property type="match status" value="2"/>
</dbReference>
<dbReference type="CDD" id="cd08952">
    <property type="entry name" value="KR_1_SDR_x"/>
    <property type="match status" value="2"/>
</dbReference>
<dbReference type="Gene3D" id="1.10.1200.10">
    <property type="entry name" value="ACP-like"/>
    <property type="match status" value="4"/>
</dbReference>
<dbReference type="CDD" id="cd00833">
    <property type="entry name" value="PKS"/>
    <property type="match status" value="5"/>
</dbReference>
<feature type="active site" description="Proton acceptor; for dehydratase activity" evidence="9">
    <location>
        <position position="3899"/>
    </location>
</feature>
<dbReference type="InterPro" id="IPR032821">
    <property type="entry name" value="PKS_assoc"/>
</dbReference>
<dbReference type="InterPro" id="IPR001227">
    <property type="entry name" value="Ac_transferase_dom_sf"/>
</dbReference>
<dbReference type="InterPro" id="IPR041618">
    <property type="entry name" value="PKS_DE"/>
</dbReference>
<dbReference type="SMART" id="SM00827">
    <property type="entry name" value="PKS_AT"/>
    <property type="match status" value="4"/>
</dbReference>
<dbReference type="SMART" id="SM00826">
    <property type="entry name" value="PKS_DH"/>
    <property type="match status" value="1"/>
</dbReference>
<evidence type="ECO:0000313" key="16">
    <source>
        <dbReference type="Proteomes" id="UP000502508"/>
    </source>
</evidence>
<dbReference type="Pfam" id="PF02801">
    <property type="entry name" value="Ketoacyl-synt_C"/>
    <property type="match status" value="4"/>
</dbReference>
<dbReference type="InterPro" id="IPR014031">
    <property type="entry name" value="Ketoacyl_synth_C"/>
</dbReference>
<evidence type="ECO:0000256" key="5">
    <source>
        <dbReference type="ARBA" id="ARBA00022679"/>
    </source>
</evidence>
<dbReference type="InterPro" id="IPR020806">
    <property type="entry name" value="PKS_PP-bd"/>
</dbReference>
<dbReference type="Pfam" id="PF00550">
    <property type="entry name" value="PP-binding"/>
    <property type="match status" value="4"/>
</dbReference>
<dbReference type="Gene3D" id="3.40.50.720">
    <property type="entry name" value="NAD(P)-binding Rossmann-like Domain"/>
    <property type="match status" value="3"/>
</dbReference>